<keyword evidence="3" id="KW-1185">Reference proteome</keyword>
<dbReference type="AlphaFoldDB" id="A0A1Q5SW33"/>
<dbReference type="Pfam" id="PF13365">
    <property type="entry name" value="Trypsin_2"/>
    <property type="match status" value="1"/>
</dbReference>
<dbReference type="STRING" id="1316194.A0A1Q5SW33"/>
<comment type="caution">
    <text evidence="2">The sequence shown here is derived from an EMBL/GenBank/DDBJ whole genome shotgun (WGS) entry which is preliminary data.</text>
</comment>
<organism evidence="2 3">
    <name type="scientific">Penicillium subrubescens</name>
    <dbReference type="NCBI Taxonomy" id="1316194"/>
    <lineage>
        <taxon>Eukaryota</taxon>
        <taxon>Fungi</taxon>
        <taxon>Dikarya</taxon>
        <taxon>Ascomycota</taxon>
        <taxon>Pezizomycotina</taxon>
        <taxon>Eurotiomycetes</taxon>
        <taxon>Eurotiomycetidae</taxon>
        <taxon>Eurotiales</taxon>
        <taxon>Aspergillaceae</taxon>
        <taxon>Penicillium</taxon>
    </lineage>
</organism>
<dbReference type="Gene3D" id="2.40.10.120">
    <property type="match status" value="1"/>
</dbReference>
<accession>A0A1Q5SW33</accession>
<dbReference type="OrthoDB" id="4217619at2759"/>
<reference evidence="2 3" key="1">
    <citation type="submission" date="2016-10" db="EMBL/GenBank/DDBJ databases">
        <title>Genome sequence of the ascomycete fungus Penicillium subrubescens.</title>
        <authorList>
            <person name="De Vries R.P."/>
            <person name="Peng M."/>
            <person name="Dilokpimol A."/>
            <person name="Hilden K."/>
            <person name="Makela M.R."/>
            <person name="Grigoriev I."/>
            <person name="Riley R."/>
            <person name="Granchi Z."/>
        </authorList>
    </citation>
    <scope>NUCLEOTIDE SEQUENCE [LARGE SCALE GENOMIC DNA]</scope>
    <source>
        <strain evidence="2 3">CBS 132785</strain>
    </source>
</reference>
<dbReference type="InterPro" id="IPR009003">
    <property type="entry name" value="Peptidase_S1_PA"/>
</dbReference>
<proteinExistence type="predicted"/>
<dbReference type="Proteomes" id="UP000186955">
    <property type="component" value="Unassembled WGS sequence"/>
</dbReference>
<sequence length="331" mass="36530">MPRRLRSDRESPPTVEVEIDHASQGSNQLDQPVRFITTATPTPAHSPLILRTPSRLPGITSDDLRILRTKQRRLQRSASLTTQATRELGPWALQGLASTLIFAQHEAGTAVCIDARGWMLTCAHCFGETAQEWRAHRRKWLLCYTGLAVQVECRVWDARRDLALAKVVCIEAPEELSSSHPVTSVFAFVTLSTSQSTTAPIICIGQPGADDLESAAPRKTAYDLIEISKGRLCGMIPDIDPQDNSEIGTLKHDAWTYWGHSGAPLLRRVDGSLLGLHSSWDDSTAMRHGVPLAAIKAFLREHLPKDEVNLAEPARSLEKKEPEIIVIDSSD</sequence>
<feature type="compositionally biased region" description="Basic and acidic residues" evidence="1">
    <location>
        <begin position="1"/>
        <end position="11"/>
    </location>
</feature>
<feature type="region of interest" description="Disordered" evidence="1">
    <location>
        <begin position="1"/>
        <end position="30"/>
    </location>
</feature>
<evidence type="ECO:0000313" key="2">
    <source>
        <dbReference type="EMBL" id="OKO92231.1"/>
    </source>
</evidence>
<dbReference type="EMBL" id="MNBE01000742">
    <property type="protein sequence ID" value="OKO92231.1"/>
    <property type="molecule type" value="Genomic_DNA"/>
</dbReference>
<name>A0A1Q5SW33_9EURO</name>
<protein>
    <submittedName>
        <fullName evidence="2">Uncharacterized protein</fullName>
    </submittedName>
</protein>
<dbReference type="SUPFAM" id="SSF50494">
    <property type="entry name" value="Trypsin-like serine proteases"/>
    <property type="match status" value="1"/>
</dbReference>
<evidence type="ECO:0000313" key="3">
    <source>
        <dbReference type="Proteomes" id="UP000186955"/>
    </source>
</evidence>
<gene>
    <name evidence="2" type="ORF">PENSUB_12793</name>
</gene>
<evidence type="ECO:0000256" key="1">
    <source>
        <dbReference type="SAM" id="MobiDB-lite"/>
    </source>
</evidence>